<evidence type="ECO:0000313" key="1">
    <source>
        <dbReference type="EMBL" id="CAB3389733.1"/>
    </source>
</evidence>
<organism evidence="1 2">
    <name type="scientific">Kyrpidia spormannii</name>
    <dbReference type="NCBI Taxonomy" id="2055160"/>
    <lineage>
        <taxon>Bacteria</taxon>
        <taxon>Bacillati</taxon>
        <taxon>Bacillota</taxon>
        <taxon>Bacilli</taxon>
        <taxon>Bacillales</taxon>
        <taxon>Alicyclobacillaceae</taxon>
        <taxon>Kyrpidia</taxon>
    </lineage>
</organism>
<protein>
    <submittedName>
        <fullName evidence="1">ABC anion transporter component, ATP-binding</fullName>
    </submittedName>
</protein>
<reference evidence="1" key="1">
    <citation type="submission" date="2020-04" db="EMBL/GenBank/DDBJ databases">
        <authorList>
            <person name="Hogendoorn C."/>
        </authorList>
    </citation>
    <scope>NUCLEOTIDE SEQUENCE</scope>
    <source>
        <strain evidence="1">FAVT5</strain>
    </source>
</reference>
<proteinExistence type="predicted"/>
<keyword evidence="2" id="KW-1185">Reference proteome</keyword>
<dbReference type="EMBL" id="LR792684">
    <property type="protein sequence ID" value="CAB3389733.1"/>
    <property type="molecule type" value="Genomic_DNA"/>
</dbReference>
<evidence type="ECO:0000313" key="2">
    <source>
        <dbReference type="Proteomes" id="UP000501793"/>
    </source>
</evidence>
<name>A0ACA8Z5A4_9BACL</name>
<dbReference type="Proteomes" id="UP000501793">
    <property type="component" value="Chromosome"/>
</dbReference>
<keyword evidence="1" id="KW-0067">ATP-binding</keyword>
<sequence>MAQIEVRGVSHRYFTMKEETEALRNVNLQVETGEFVSIVGPSGCGKSTLLSLLAGMIRPTQGEVRLFGELLTGPSRRVGYMLQNDSLFEWRDVLHNVLIGAEVRGLDREPARRRALELLERYGLGGFVGHSPKQLSGGMRQRVALIRTLLLDPDILLLDEPFSALDYQTRLSLGDEVAGILRDQGKTVVLVTHDIAEAITMADRVVVMSRRPATITAEHPVRYAAGRLPPTALRKEPEFSRYFNRVWEELKDHVRV</sequence>
<gene>
    <name evidence="1" type="primary">ytlC</name>
    <name evidence="1" type="ORF">FAVT5_0508</name>
</gene>
<accession>A0ACA8Z5A4</accession>
<keyword evidence="1" id="KW-0547">Nucleotide-binding</keyword>